<gene>
    <name evidence="7" type="ORF">OSTQU699_LOCUS1097</name>
</gene>
<organism evidence="7 8">
    <name type="scientific">Ostreobium quekettii</name>
    <dbReference type="NCBI Taxonomy" id="121088"/>
    <lineage>
        <taxon>Eukaryota</taxon>
        <taxon>Viridiplantae</taxon>
        <taxon>Chlorophyta</taxon>
        <taxon>core chlorophytes</taxon>
        <taxon>Ulvophyceae</taxon>
        <taxon>TCBD clade</taxon>
        <taxon>Bryopsidales</taxon>
        <taxon>Ostreobineae</taxon>
        <taxon>Ostreobiaceae</taxon>
        <taxon>Ostreobium</taxon>
    </lineage>
</organism>
<keyword evidence="3" id="KW-0378">Hydrolase</keyword>
<dbReference type="PANTHER" id="PTHR11046:SF0">
    <property type="entry name" value="OLIGORIBONUCLEASE, MITOCHONDRIAL"/>
    <property type="match status" value="1"/>
</dbReference>
<dbReference type="Proteomes" id="UP000708148">
    <property type="component" value="Unassembled WGS sequence"/>
</dbReference>
<evidence type="ECO:0000259" key="6">
    <source>
        <dbReference type="SMART" id="SM00479"/>
    </source>
</evidence>
<evidence type="ECO:0000313" key="8">
    <source>
        <dbReference type="Proteomes" id="UP000708148"/>
    </source>
</evidence>
<proteinExistence type="inferred from homology"/>
<dbReference type="FunFam" id="3.30.420.10:FF:000003">
    <property type="entry name" value="Oligoribonuclease"/>
    <property type="match status" value="1"/>
</dbReference>
<reference evidence="7" key="1">
    <citation type="submission" date="2020-12" db="EMBL/GenBank/DDBJ databases">
        <authorList>
            <person name="Iha C."/>
        </authorList>
    </citation>
    <scope>NUCLEOTIDE SEQUENCE</scope>
</reference>
<comment type="caution">
    <text evidence="7">The sequence shown here is derived from an EMBL/GenBank/DDBJ whole genome shotgun (WGS) entry which is preliminary data.</text>
</comment>
<sequence length="245" mass="28148">MRPGRGRSQPSMDMYAMSSFAPLTLLAEEEREDEEQEEGCSDGAGSRRTSQDAAQRSGRGYQKWPFSDPLVWIDLEMSGLILETDTIIEIACIVTDSSLQRQIEGPSIAIHHPDDVFDRMDAWCTEHHGASGLTDRCKASMISLEQAEELVLDFVKQLMPPGVALLAGNSVHVDKTFLRRYMPMLHDYLNYRILDVSTVKELCRRWYPKEWKRCPRKKNNHTALSDIRESIEELKHYRTAIFKKQ</sequence>
<evidence type="ECO:0000313" key="7">
    <source>
        <dbReference type="EMBL" id="CAD7695736.1"/>
    </source>
</evidence>
<dbReference type="AlphaFoldDB" id="A0A8S1IQP5"/>
<dbReference type="Pfam" id="PF00929">
    <property type="entry name" value="RNase_T"/>
    <property type="match status" value="1"/>
</dbReference>
<evidence type="ECO:0000256" key="5">
    <source>
        <dbReference type="SAM" id="MobiDB-lite"/>
    </source>
</evidence>
<dbReference type="InterPro" id="IPR013520">
    <property type="entry name" value="Ribonucl_H"/>
</dbReference>
<evidence type="ECO:0000256" key="4">
    <source>
        <dbReference type="ARBA" id="ARBA00022839"/>
    </source>
</evidence>
<dbReference type="NCBIfam" id="NF003765">
    <property type="entry name" value="PRK05359.1"/>
    <property type="match status" value="1"/>
</dbReference>
<feature type="region of interest" description="Disordered" evidence="5">
    <location>
        <begin position="25"/>
        <end position="60"/>
    </location>
</feature>
<dbReference type="InterPro" id="IPR012337">
    <property type="entry name" value="RNaseH-like_sf"/>
</dbReference>
<keyword evidence="4" id="KW-0269">Exonuclease</keyword>
<dbReference type="Gene3D" id="3.30.420.10">
    <property type="entry name" value="Ribonuclease H-like superfamily/Ribonuclease H"/>
    <property type="match status" value="1"/>
</dbReference>
<accession>A0A8S1IQP5</accession>
<dbReference type="SMART" id="SM00479">
    <property type="entry name" value="EXOIII"/>
    <property type="match status" value="1"/>
</dbReference>
<evidence type="ECO:0000256" key="1">
    <source>
        <dbReference type="ARBA" id="ARBA00009921"/>
    </source>
</evidence>
<dbReference type="SUPFAM" id="SSF53098">
    <property type="entry name" value="Ribonuclease H-like"/>
    <property type="match status" value="1"/>
</dbReference>
<dbReference type="OrthoDB" id="270189at2759"/>
<comment type="similarity">
    <text evidence="1">Belongs to the oligoribonuclease family.</text>
</comment>
<evidence type="ECO:0000256" key="2">
    <source>
        <dbReference type="ARBA" id="ARBA00022722"/>
    </source>
</evidence>
<dbReference type="CDD" id="cd06135">
    <property type="entry name" value="Orn"/>
    <property type="match status" value="1"/>
</dbReference>
<dbReference type="EMBL" id="CAJHUC010000384">
    <property type="protein sequence ID" value="CAD7695736.1"/>
    <property type="molecule type" value="Genomic_DNA"/>
</dbReference>
<evidence type="ECO:0000256" key="3">
    <source>
        <dbReference type="ARBA" id="ARBA00022801"/>
    </source>
</evidence>
<keyword evidence="8" id="KW-1185">Reference proteome</keyword>
<dbReference type="PANTHER" id="PTHR11046">
    <property type="entry name" value="OLIGORIBONUCLEASE, MITOCHONDRIAL"/>
    <property type="match status" value="1"/>
</dbReference>
<keyword evidence="2" id="KW-0540">Nuclease</keyword>
<dbReference type="GO" id="GO:0003676">
    <property type="term" value="F:nucleic acid binding"/>
    <property type="evidence" value="ECO:0007669"/>
    <property type="project" value="InterPro"/>
</dbReference>
<protein>
    <recommendedName>
        <fullName evidence="6">Exonuclease domain-containing protein</fullName>
    </recommendedName>
</protein>
<name>A0A8S1IQP5_9CHLO</name>
<dbReference type="InterPro" id="IPR022894">
    <property type="entry name" value="Oligoribonuclease"/>
</dbReference>
<feature type="compositionally biased region" description="Acidic residues" evidence="5">
    <location>
        <begin position="27"/>
        <end position="40"/>
    </location>
</feature>
<feature type="domain" description="Exonuclease" evidence="6">
    <location>
        <begin position="69"/>
        <end position="243"/>
    </location>
</feature>
<dbReference type="InterPro" id="IPR036397">
    <property type="entry name" value="RNaseH_sf"/>
</dbReference>
<dbReference type="GO" id="GO:0005739">
    <property type="term" value="C:mitochondrion"/>
    <property type="evidence" value="ECO:0007669"/>
    <property type="project" value="TreeGrafter"/>
</dbReference>
<dbReference type="GO" id="GO:0000175">
    <property type="term" value="F:3'-5'-RNA exonuclease activity"/>
    <property type="evidence" value="ECO:0007669"/>
    <property type="project" value="InterPro"/>
</dbReference>